<dbReference type="Gene3D" id="3.40.50.1390">
    <property type="entry name" value="Resolvase, N-terminal catalytic domain"/>
    <property type="match status" value="1"/>
</dbReference>
<comment type="caution">
    <text evidence="2">The sequence shown here is derived from an EMBL/GenBank/DDBJ whole genome shotgun (WGS) entry which is preliminary data.</text>
</comment>
<organism evidence="2 3">
    <name type="scientific">Segatella copri</name>
    <dbReference type="NCBI Taxonomy" id="165179"/>
    <lineage>
        <taxon>Bacteria</taxon>
        <taxon>Pseudomonadati</taxon>
        <taxon>Bacteroidota</taxon>
        <taxon>Bacteroidia</taxon>
        <taxon>Bacteroidales</taxon>
        <taxon>Prevotellaceae</taxon>
        <taxon>Segatella</taxon>
    </lineage>
</organism>
<dbReference type="CDD" id="cd03768">
    <property type="entry name" value="SR_ResInv"/>
    <property type="match status" value="1"/>
</dbReference>
<name>A0AA92TPQ7_9BACT</name>
<dbReference type="InterPro" id="IPR036162">
    <property type="entry name" value="Resolvase-like_N_sf"/>
</dbReference>
<dbReference type="Proteomes" id="UP000285236">
    <property type="component" value="Unassembled WGS sequence"/>
</dbReference>
<dbReference type="GO" id="GO:0003677">
    <property type="term" value="F:DNA binding"/>
    <property type="evidence" value="ECO:0007669"/>
    <property type="project" value="InterPro"/>
</dbReference>
<evidence type="ECO:0000259" key="1">
    <source>
        <dbReference type="PROSITE" id="PS51736"/>
    </source>
</evidence>
<dbReference type="PANTHER" id="PTHR30461">
    <property type="entry name" value="DNA-INVERTASE FROM LAMBDOID PROPHAGE"/>
    <property type="match status" value="1"/>
</dbReference>
<protein>
    <submittedName>
        <fullName evidence="2">Recombinase family protein</fullName>
    </submittedName>
</protein>
<reference evidence="2 3" key="1">
    <citation type="submission" date="2018-08" db="EMBL/GenBank/DDBJ databases">
        <title>A genome reference for cultivated species of the human gut microbiota.</title>
        <authorList>
            <person name="Zou Y."/>
            <person name="Xue W."/>
            <person name="Luo G."/>
        </authorList>
    </citation>
    <scope>NUCLEOTIDE SEQUENCE [LARGE SCALE GENOMIC DNA]</scope>
    <source>
        <strain evidence="2 3">AF15-25</strain>
    </source>
</reference>
<dbReference type="SUPFAM" id="SSF53041">
    <property type="entry name" value="Resolvase-like"/>
    <property type="match status" value="1"/>
</dbReference>
<dbReference type="EMBL" id="QRYP01000057">
    <property type="protein sequence ID" value="RGU90722.1"/>
    <property type="molecule type" value="Genomic_DNA"/>
</dbReference>
<sequence length="217" mass="25005">MVAVIYARVSTSVGKQDTERQVKELTEFAKEYNIEIAKVFQDYQSGATPNSERRFLQECLRYCTVVNKNVNCVLMSEVSRLGRDVWEMTELAKFFHDHHLNVYFKRENLNMFNNDGSENTLFTMLFAMFSKFAENERTAIKERLKSGYNNYRAKGGKVGRKKGSTKTTEQLEQEYKQVIKELKAGLSIVKVAKLCDVAPGTVAKVKKIFKINLQQKD</sequence>
<dbReference type="InterPro" id="IPR050639">
    <property type="entry name" value="SSR_resolvase"/>
</dbReference>
<dbReference type="Pfam" id="PF00239">
    <property type="entry name" value="Resolvase"/>
    <property type="match status" value="1"/>
</dbReference>
<dbReference type="InterPro" id="IPR006119">
    <property type="entry name" value="Resolv_N"/>
</dbReference>
<proteinExistence type="predicted"/>
<dbReference type="PANTHER" id="PTHR30461:SF19">
    <property type="entry name" value="SITE-SPECIFIC RECOMBINASE RESOLVASE FAMILY"/>
    <property type="match status" value="1"/>
</dbReference>
<gene>
    <name evidence="2" type="ORF">DWW35_14165</name>
</gene>
<dbReference type="PROSITE" id="PS51736">
    <property type="entry name" value="RECOMBINASES_3"/>
    <property type="match status" value="1"/>
</dbReference>
<evidence type="ECO:0000313" key="2">
    <source>
        <dbReference type="EMBL" id="RGU90722.1"/>
    </source>
</evidence>
<accession>A0AA92TPQ7</accession>
<dbReference type="GO" id="GO:0000150">
    <property type="term" value="F:DNA strand exchange activity"/>
    <property type="evidence" value="ECO:0007669"/>
    <property type="project" value="InterPro"/>
</dbReference>
<dbReference type="SMART" id="SM00857">
    <property type="entry name" value="Resolvase"/>
    <property type="match status" value="1"/>
</dbReference>
<feature type="domain" description="Resolvase/invertase-type recombinase catalytic" evidence="1">
    <location>
        <begin position="2"/>
        <end position="155"/>
    </location>
</feature>
<evidence type="ECO:0000313" key="3">
    <source>
        <dbReference type="Proteomes" id="UP000285236"/>
    </source>
</evidence>
<dbReference type="RefSeq" id="WP_118081791.1">
    <property type="nucleotide sequence ID" value="NZ_QRYP01000057.1"/>
</dbReference>
<dbReference type="AlphaFoldDB" id="A0AA92TPQ7"/>